<reference evidence="2 3" key="2">
    <citation type="submission" date="2019-09" db="EMBL/GenBank/DDBJ databases">
        <authorList>
            <person name="Jin C."/>
        </authorList>
    </citation>
    <scope>NUCLEOTIDE SEQUENCE [LARGE SCALE GENOMIC DNA]</scope>
    <source>
        <strain evidence="2 3">BN130099</strain>
    </source>
</reference>
<dbReference type="AlphaFoldDB" id="A0A5B1L730"/>
<dbReference type="EMBL" id="VUJV01000008">
    <property type="protein sequence ID" value="KAA1415978.1"/>
    <property type="molecule type" value="Genomic_DNA"/>
</dbReference>
<sequence>MYDDEFELSTLPLAEAVAEAPPADLRAAVLAAAWGRREPGRPTTRPGRISSADAFERSVDDFYGLLASLGPEDGERHAHEDHGSVHDLVAHLTAVERLNQRWLDTEDEVELLPDHVAATRPTVEALAAVPFGEVVDQWHLAARGVVSAARDCPPSYPIVIHDIPGNVDVLLTLRIFELWAHAMDIAFATDRPLPVPDDERMLMMSSRLMRGVPGALLYRGAVVTGRTARFVLTGDAGGCYDVALDGGAVNGAEPDVTIIGDVVDVCRIAAGRLHPDGLDAVIEGDHELARLVLAHIDAFARD</sequence>
<comment type="caution">
    <text evidence="2">The sequence shown here is derived from an EMBL/GenBank/DDBJ whole genome shotgun (WGS) entry which is preliminary data.</text>
</comment>
<evidence type="ECO:0000313" key="3">
    <source>
        <dbReference type="Proteomes" id="UP000325003"/>
    </source>
</evidence>
<keyword evidence="3" id="KW-1185">Reference proteome</keyword>
<dbReference type="Pfam" id="PF11716">
    <property type="entry name" value="MDMPI_N"/>
    <property type="match status" value="1"/>
</dbReference>
<dbReference type="RefSeq" id="WP_149730204.1">
    <property type="nucleotide sequence ID" value="NZ_VUJV01000008.1"/>
</dbReference>
<evidence type="ECO:0000259" key="1">
    <source>
        <dbReference type="Pfam" id="PF11716"/>
    </source>
</evidence>
<gene>
    <name evidence="2" type="ORF">F0U44_20340</name>
</gene>
<dbReference type="GO" id="GO:0046872">
    <property type="term" value="F:metal ion binding"/>
    <property type="evidence" value="ECO:0007669"/>
    <property type="project" value="InterPro"/>
</dbReference>
<reference evidence="2 3" key="1">
    <citation type="submission" date="2019-09" db="EMBL/GenBank/DDBJ databases">
        <title>Nocardioides panacisoli sp. nov., isolated from the soil of a ginseng field.</title>
        <authorList>
            <person name="Cho C."/>
        </authorList>
    </citation>
    <scope>NUCLEOTIDE SEQUENCE [LARGE SCALE GENOMIC DNA]</scope>
    <source>
        <strain evidence="2 3">BN130099</strain>
    </source>
</reference>
<dbReference type="InterPro" id="IPR024344">
    <property type="entry name" value="MDMPI_metal-binding"/>
</dbReference>
<protein>
    <recommendedName>
        <fullName evidence="1">Mycothiol-dependent maleylpyruvate isomerase metal-binding domain-containing protein</fullName>
    </recommendedName>
</protein>
<dbReference type="InterPro" id="IPR034660">
    <property type="entry name" value="DinB/YfiT-like"/>
</dbReference>
<dbReference type="Proteomes" id="UP000325003">
    <property type="component" value="Unassembled WGS sequence"/>
</dbReference>
<feature type="domain" description="Mycothiol-dependent maleylpyruvate isomerase metal-binding" evidence="1">
    <location>
        <begin position="58"/>
        <end position="186"/>
    </location>
</feature>
<organism evidence="2 3">
    <name type="scientific">Nocardioides humilatus</name>
    <dbReference type="NCBI Taxonomy" id="2607660"/>
    <lineage>
        <taxon>Bacteria</taxon>
        <taxon>Bacillati</taxon>
        <taxon>Actinomycetota</taxon>
        <taxon>Actinomycetes</taxon>
        <taxon>Propionibacteriales</taxon>
        <taxon>Nocardioidaceae</taxon>
        <taxon>Nocardioides</taxon>
    </lineage>
</organism>
<accession>A0A5B1L730</accession>
<dbReference type="SUPFAM" id="SSF109854">
    <property type="entry name" value="DinB/YfiT-like putative metalloenzymes"/>
    <property type="match status" value="1"/>
</dbReference>
<proteinExistence type="predicted"/>
<name>A0A5B1L730_9ACTN</name>
<evidence type="ECO:0000313" key="2">
    <source>
        <dbReference type="EMBL" id="KAA1415978.1"/>
    </source>
</evidence>
<dbReference type="Gene3D" id="1.20.120.450">
    <property type="entry name" value="dinb family like domain"/>
    <property type="match status" value="1"/>
</dbReference>